<evidence type="ECO:0000313" key="2">
    <source>
        <dbReference type="EMBL" id="CAG1844090.1"/>
    </source>
</evidence>
<sequence length="101" mass="11174">MLHLNGTAALLSLLLFFDLLGKPSFGKHKRPGQSEISRRAIEAMFMRLTGKYMRCLQFSIAKSSNFISFGSPLGRVWSSGQCLMAKYNRPVGSQSSGNDNN</sequence>
<protein>
    <submittedName>
        <fullName evidence="2">(wild Malaysian banana) hypothetical protein</fullName>
    </submittedName>
</protein>
<feature type="signal peptide" evidence="1">
    <location>
        <begin position="1"/>
        <end position="21"/>
    </location>
</feature>
<evidence type="ECO:0000256" key="1">
    <source>
        <dbReference type="SAM" id="SignalP"/>
    </source>
</evidence>
<name>A0A8D7F5S5_MUSAM</name>
<organism evidence="2">
    <name type="scientific">Musa acuminata subsp. malaccensis</name>
    <name type="common">Wild banana</name>
    <name type="synonym">Musa malaccensis</name>
    <dbReference type="NCBI Taxonomy" id="214687"/>
    <lineage>
        <taxon>Eukaryota</taxon>
        <taxon>Viridiplantae</taxon>
        <taxon>Streptophyta</taxon>
        <taxon>Embryophyta</taxon>
        <taxon>Tracheophyta</taxon>
        <taxon>Spermatophyta</taxon>
        <taxon>Magnoliopsida</taxon>
        <taxon>Liliopsida</taxon>
        <taxon>Zingiberales</taxon>
        <taxon>Musaceae</taxon>
        <taxon>Musa</taxon>
    </lineage>
</organism>
<keyword evidence="1" id="KW-0732">Signal</keyword>
<proteinExistence type="predicted"/>
<dbReference type="AlphaFoldDB" id="A0A8D7F5S5"/>
<accession>A0A8D7F5S5</accession>
<feature type="chain" id="PRO_5034178722" evidence="1">
    <location>
        <begin position="22"/>
        <end position="101"/>
    </location>
</feature>
<reference evidence="2" key="1">
    <citation type="submission" date="2021-03" db="EMBL/GenBank/DDBJ databases">
        <authorList>
            <consortium name="Genoscope - CEA"/>
            <person name="William W."/>
        </authorList>
    </citation>
    <scope>NUCLEOTIDE SEQUENCE</scope>
    <source>
        <strain evidence="2">Doubled-haploid Pahang</strain>
    </source>
</reference>
<gene>
    <name evidence="2" type="ORF">GSMUA_138850.1</name>
</gene>
<dbReference type="EMBL" id="HG996469">
    <property type="protein sequence ID" value="CAG1844090.1"/>
    <property type="molecule type" value="Genomic_DNA"/>
</dbReference>